<dbReference type="PANTHER" id="PTHR38442">
    <property type="entry name" value="INNER MEMBRANE PROTEIN-RELATED"/>
    <property type="match status" value="1"/>
</dbReference>
<dbReference type="Proteomes" id="UP000602004">
    <property type="component" value="Unassembled WGS sequence"/>
</dbReference>
<feature type="transmembrane region" description="Helical" evidence="1">
    <location>
        <begin position="21"/>
        <end position="44"/>
    </location>
</feature>
<dbReference type="Pfam" id="PF04286">
    <property type="entry name" value="DUF445"/>
    <property type="match status" value="1"/>
</dbReference>
<evidence type="ECO:0008006" key="4">
    <source>
        <dbReference type="Google" id="ProtNLM"/>
    </source>
</evidence>
<protein>
    <recommendedName>
        <fullName evidence="4">DUF445 domain-containing protein</fullName>
    </recommendedName>
</protein>
<dbReference type="EMBL" id="BMHL01000006">
    <property type="protein sequence ID" value="GGC46853.1"/>
    <property type="molecule type" value="Genomic_DNA"/>
</dbReference>
<name>A0ABQ1MY13_9BURK</name>
<organism evidence="2 3">
    <name type="scientific">Paraburkholderia caffeinilytica</name>
    <dbReference type="NCBI Taxonomy" id="1761016"/>
    <lineage>
        <taxon>Bacteria</taxon>
        <taxon>Pseudomonadati</taxon>
        <taxon>Pseudomonadota</taxon>
        <taxon>Betaproteobacteria</taxon>
        <taxon>Burkholderiales</taxon>
        <taxon>Burkholderiaceae</taxon>
        <taxon>Paraburkholderia</taxon>
    </lineage>
</organism>
<evidence type="ECO:0000313" key="2">
    <source>
        <dbReference type="EMBL" id="GGC46853.1"/>
    </source>
</evidence>
<proteinExistence type="predicted"/>
<evidence type="ECO:0000313" key="3">
    <source>
        <dbReference type="Proteomes" id="UP000602004"/>
    </source>
</evidence>
<keyword evidence="1" id="KW-0472">Membrane</keyword>
<reference evidence="3" key="1">
    <citation type="journal article" date="2019" name="Int. J. Syst. Evol. Microbiol.">
        <title>The Global Catalogue of Microorganisms (GCM) 10K type strain sequencing project: providing services to taxonomists for standard genome sequencing and annotation.</title>
        <authorList>
            <consortium name="The Broad Institute Genomics Platform"/>
            <consortium name="The Broad Institute Genome Sequencing Center for Infectious Disease"/>
            <person name="Wu L."/>
            <person name="Ma J."/>
        </authorList>
    </citation>
    <scope>NUCLEOTIDE SEQUENCE [LARGE SCALE GENOMIC DNA]</scope>
    <source>
        <strain evidence="3">CGMCC 1.15103</strain>
    </source>
</reference>
<keyword evidence="1" id="KW-1133">Transmembrane helix</keyword>
<feature type="transmembrane region" description="Helical" evidence="1">
    <location>
        <begin position="406"/>
        <end position="426"/>
    </location>
</feature>
<comment type="caution">
    <text evidence="2">The sequence shown here is derived from an EMBL/GenBank/DDBJ whole genome shotgun (WGS) entry which is preliminary data.</text>
</comment>
<dbReference type="PANTHER" id="PTHR38442:SF1">
    <property type="entry name" value="INNER MEMBRANE PROTEIN"/>
    <property type="match status" value="1"/>
</dbReference>
<gene>
    <name evidence="2" type="ORF">GCM10011400_37580</name>
</gene>
<keyword evidence="3" id="KW-1185">Reference proteome</keyword>
<dbReference type="InterPro" id="IPR007383">
    <property type="entry name" value="DUF445"/>
</dbReference>
<keyword evidence="1" id="KW-0812">Transmembrane</keyword>
<accession>A0ABQ1MY13</accession>
<evidence type="ECO:0000256" key="1">
    <source>
        <dbReference type="SAM" id="Phobius"/>
    </source>
</evidence>
<sequence length="434" mass="48376">MNPAALLPMNKETELKKAKRTPLLLLAAAACVFVVTAFMPRGIWVDGIKAVAEAAMVGALADWFAVAALFRRVPIPIVSAHTAIIPKNKYKIADNLAVFVQDKFLDVPSLVGLIQKHDPARSVTGWLTTPANTARLGDYVVKLTSGILELTDDVRIQVFIKDALRDVLAKVDLSQSIGAILDTLTRDGRHQELLDAGIEQVVALLREPQAREFIAERIVEWVKGEYPKMEMILPSAWLGEKGAEAIANAVNRMLEQISENPAHQLRRKFDDAAQKLIAKLKSDPAFLQKGEELKRYLVEGDALSTYVKDMWGELRAWLKRDLHSSDSALHARVMAMGQWVGRELAHDPALRQSLNDHLEEAARAMAPDFAQFLTRHISDTVKNWDAREMSRQIELNIGKDLQYIRINGTIVGGFIGLLLYASSQLFELLRLHMG</sequence>